<accession>A0A2R6TBK3</accession>
<dbReference type="Pfam" id="PF00805">
    <property type="entry name" value="Pentapeptide"/>
    <property type="match status" value="7"/>
</dbReference>
<comment type="caution">
    <text evidence="1">The sequence shown here is derived from an EMBL/GenBank/DDBJ whole genome shotgun (WGS) entry which is preliminary data.</text>
</comment>
<sequence length="877" mass="98091">MYYLYFEKVMKLLLLLLIVIFSGSISNVNADNTPDWVKNTAGWWATDAISEIEFVNAIEFLVNAGIINVSTSNDGKTSTEGIPDWVKNTAGWWATDAISETEFVNAIEFLVNAGIINVKNDIISENIPDWLKNNSSWLKAKTSTNTNFENFDISYLTEKINTCENCTVSINQHGFRGSEFLEEKSSDIYRIFAVGGSTTHGASLVNDDETWPAFLQQIINQKNLEIEIQIINAGIMAATTEREFEMISKKIVKFDPDMIIMYDGWNDSYNLPLEQSLDNWKSVCKLGNKQNFETIIIIQPILGSGNRILTDQEIYLLNTSKDNNIENLNMLKKYSSNLKELDKHCTKTVNFENIFDYVFSPVYVDLGHTSSLGNKIIADNVFYLLQNILIKDEISDSLHEINYLEYASISKNGIFAPNVDFKNKNFSNMIIKNSIFDMSDFTSVNLSNVILSNSRLYSVNFQNANLIGADLSNSNLSYANLSGLDLSDTNLSETILIGADLSNTKLGDMNFEGRDLSYANLSGLDLSDTNLSETILIGADLSNTKLGDMNFEGRDLSYANLSGLDLSDTNLSETILIGADLSNTKLGDMNFEGRDLSYANLSGLDLSDTNLSETILIGADLSNTKLGDMNFEGRDFEETNLNYNDFSYKNLSKSNFKEASFYESNLENSNLSKSIFINVDLTEIKNKSLKGTDLTEAVFSYSNLSNIEFPITSYQTNFNYAKMNESDLSDRIISGAYFGNAKMRDVNFENTDFSSRMKTYTFENRLDILELGPLELKDKLSRFPVVAPVEISVVNADVIVNAKIYNNFHDADLRNAQFKNANLEYVDFTNANLEGANLEGANLKNTYMVNTNLEGANLEGANLEGANLSCINHEICN</sequence>
<proteinExistence type="predicted"/>
<dbReference type="InterPro" id="IPR001646">
    <property type="entry name" value="5peptide_repeat"/>
</dbReference>
<dbReference type="EMBL" id="LXWN01000001">
    <property type="protein sequence ID" value="PTL88017.1"/>
    <property type="molecule type" value="Genomic_DNA"/>
</dbReference>
<reference evidence="2" key="1">
    <citation type="submission" date="2016-05" db="EMBL/GenBank/DDBJ databases">
        <authorList>
            <person name="Dupont C."/>
            <person name="Santoro A."/>
        </authorList>
    </citation>
    <scope>NUCLEOTIDE SEQUENCE [LARGE SCALE GENOMIC DNA]</scope>
    <source>
        <strain evidence="2">U25</strain>
    </source>
</reference>
<dbReference type="SUPFAM" id="SSF141571">
    <property type="entry name" value="Pentapeptide repeat-like"/>
    <property type="match status" value="3"/>
</dbReference>
<reference evidence="1 2" key="2">
    <citation type="submission" date="2018-04" db="EMBL/GenBank/DDBJ databases">
        <title>Transcriptomics of ammonia oxidizing archaea.</title>
        <authorList>
            <person name="Carini P."/>
        </authorList>
    </citation>
    <scope>NUCLEOTIDE SEQUENCE [LARGE SCALE GENOMIC DNA]</scope>
    <source>
        <strain evidence="1 2">U25</strain>
    </source>
</reference>
<dbReference type="PANTHER" id="PTHR14136:SF17">
    <property type="entry name" value="BTB_POZ DOMAIN-CONTAINING PROTEIN KCTD9"/>
    <property type="match status" value="1"/>
</dbReference>
<dbReference type="PANTHER" id="PTHR14136">
    <property type="entry name" value="BTB_POZ DOMAIN-CONTAINING PROTEIN KCTD9"/>
    <property type="match status" value="1"/>
</dbReference>
<dbReference type="CDD" id="cd00229">
    <property type="entry name" value="SGNH_hydrolase"/>
    <property type="match status" value="1"/>
</dbReference>
<organism evidence="1 2">
    <name type="scientific">Candidatus Nitrosopelagicus brevis</name>
    <dbReference type="NCBI Taxonomy" id="1410606"/>
    <lineage>
        <taxon>Archaea</taxon>
        <taxon>Nitrososphaerota</taxon>
    </lineage>
</organism>
<dbReference type="AlphaFoldDB" id="A0A2R6TBK3"/>
<evidence type="ECO:0008006" key="3">
    <source>
        <dbReference type="Google" id="ProtNLM"/>
    </source>
</evidence>
<dbReference type="Gene3D" id="3.40.50.1110">
    <property type="entry name" value="SGNH hydrolase"/>
    <property type="match status" value="1"/>
</dbReference>
<dbReference type="InterPro" id="IPR051082">
    <property type="entry name" value="Pentapeptide-BTB/POZ_domain"/>
</dbReference>
<dbReference type="Gene3D" id="2.160.20.80">
    <property type="entry name" value="E3 ubiquitin-protein ligase SopA"/>
    <property type="match status" value="4"/>
</dbReference>
<evidence type="ECO:0000313" key="2">
    <source>
        <dbReference type="Proteomes" id="UP000241022"/>
    </source>
</evidence>
<protein>
    <recommendedName>
        <fullName evidence="3">Pentapeptide repeat protein</fullName>
    </recommendedName>
</protein>
<dbReference type="Proteomes" id="UP000241022">
    <property type="component" value="Unassembled WGS sequence"/>
</dbReference>
<dbReference type="InterPro" id="IPR036514">
    <property type="entry name" value="SGNH_hydro_sf"/>
</dbReference>
<dbReference type="SUPFAM" id="SSF52266">
    <property type="entry name" value="SGNH hydrolase"/>
    <property type="match status" value="1"/>
</dbReference>
<gene>
    <name evidence="1" type="ORF">A7X95_01725</name>
</gene>
<name>A0A2R6TBK3_9ARCH</name>
<evidence type="ECO:0000313" key="1">
    <source>
        <dbReference type="EMBL" id="PTL88017.1"/>
    </source>
</evidence>
<keyword evidence="2" id="KW-1185">Reference proteome</keyword>